<comment type="caution">
    <text evidence="8">The sequence shown here is derived from an EMBL/GenBank/DDBJ whole genome shotgun (WGS) entry which is preliminary data.</text>
</comment>
<feature type="binding site" evidence="5 6">
    <location>
        <position position="220"/>
    </location>
    <ligand>
        <name>S-adenosyl-L-methionine</name>
        <dbReference type="ChEBI" id="CHEBI:59789"/>
    </ligand>
</feature>
<dbReference type="PROSITE" id="PS01230">
    <property type="entry name" value="TRMA_1"/>
    <property type="match status" value="1"/>
</dbReference>
<comment type="similarity">
    <text evidence="5">Belongs to the class I-like SAM-binding methyltransferase superfamily. RNA M5U methyltransferase family. TrmA subfamily.</text>
</comment>
<dbReference type="PROSITE" id="PS51687">
    <property type="entry name" value="SAM_MT_RNA_M5U"/>
    <property type="match status" value="1"/>
</dbReference>
<dbReference type="Gene3D" id="3.40.50.150">
    <property type="entry name" value="Vaccinia Virus protein VP39"/>
    <property type="match status" value="1"/>
</dbReference>
<evidence type="ECO:0000256" key="2">
    <source>
        <dbReference type="ARBA" id="ARBA00022679"/>
    </source>
</evidence>
<dbReference type="PANTHER" id="PTHR47790:SF2">
    <property type="entry name" value="TRNA_TMRNA (URACIL-C(5))-METHYLTRANSFERASE"/>
    <property type="match status" value="1"/>
</dbReference>
<evidence type="ECO:0000256" key="4">
    <source>
        <dbReference type="ARBA" id="ARBA00022694"/>
    </source>
</evidence>
<sequence>MTDQFTSPDQYQSLLEQKIQKVKALFSAYNMPEMDVFESPKQHYRMRTEFKIWHEGTETYFAMHQPGEKSKPFKVETFSVANELINRAMPLLITHITPNELLKRKLFQCEFLSTLTDELLITLIYHKPLNEEWIEQAKQLKAELSNLLNCQVDIIGRSRKQKIVLDRDFVFETLTVNERKFTYQQLEGGFTQPNAQVCEKMLTWAVDATRNNSGDLLELYCGNGNFTLPLSQNFNRVLATEIAKSSVQAAHKNIEMNQVDNIEIARLSSEELVQALNGVREFRRLREIDLQKFEFSTVFVDPPRAGLDPATVEFVAKFDEILYISCNPTTLEQNLASLSKTHTATQFALFDQFPYTDHIECGVKLVRK</sequence>
<feature type="binding site" evidence="5 6">
    <location>
        <position position="241"/>
    </location>
    <ligand>
        <name>S-adenosyl-L-methionine</name>
        <dbReference type="ChEBI" id="CHEBI:59789"/>
    </ligand>
</feature>
<keyword evidence="1 5" id="KW-0489">Methyltransferase</keyword>
<dbReference type="InterPro" id="IPR011869">
    <property type="entry name" value="TrmA_MeTrfase"/>
</dbReference>
<keyword evidence="2 5" id="KW-0808">Transferase</keyword>
<dbReference type="EMBL" id="BAABWN010000012">
    <property type="protein sequence ID" value="GAA6169426.1"/>
    <property type="molecule type" value="Genomic_DNA"/>
</dbReference>
<dbReference type="CDD" id="cd02440">
    <property type="entry name" value="AdoMet_MTases"/>
    <property type="match status" value="1"/>
</dbReference>
<feature type="binding site" evidence="5 6">
    <location>
        <position position="192"/>
    </location>
    <ligand>
        <name>S-adenosyl-L-methionine</name>
        <dbReference type="ChEBI" id="CHEBI:59789"/>
    </ligand>
</feature>
<accession>A0ABQ0ACQ3</accession>
<evidence type="ECO:0000256" key="7">
    <source>
        <dbReference type="PROSITE-ProRule" id="PRU10015"/>
    </source>
</evidence>
<dbReference type="EC" id="2.1.1.35" evidence="5"/>
<comment type="catalytic activity">
    <reaction evidence="5">
        <text>uridine(54) in tRNA + S-adenosyl-L-methionine = 5-methyluridine(54) in tRNA + S-adenosyl-L-homocysteine + H(+)</text>
        <dbReference type="Rhea" id="RHEA:42712"/>
        <dbReference type="Rhea" id="RHEA-COMP:10167"/>
        <dbReference type="Rhea" id="RHEA-COMP:10193"/>
        <dbReference type="ChEBI" id="CHEBI:15378"/>
        <dbReference type="ChEBI" id="CHEBI:57856"/>
        <dbReference type="ChEBI" id="CHEBI:59789"/>
        <dbReference type="ChEBI" id="CHEBI:65315"/>
        <dbReference type="ChEBI" id="CHEBI:74447"/>
        <dbReference type="EC" id="2.1.1.35"/>
    </reaction>
</comment>
<comment type="catalytic activity">
    <reaction evidence="5">
        <text>uridine(341) in tmRNA + S-adenosyl-L-methionine = 5-methyluridine(341) in tmRNA + S-adenosyl-L-homocysteine + H(+)</text>
        <dbReference type="Rhea" id="RHEA:43612"/>
        <dbReference type="Rhea" id="RHEA-COMP:10630"/>
        <dbReference type="Rhea" id="RHEA-COMP:10631"/>
        <dbReference type="ChEBI" id="CHEBI:15378"/>
        <dbReference type="ChEBI" id="CHEBI:57856"/>
        <dbReference type="ChEBI" id="CHEBI:59789"/>
        <dbReference type="ChEBI" id="CHEBI:65315"/>
        <dbReference type="ChEBI" id="CHEBI:74447"/>
    </reaction>
</comment>
<keyword evidence="3 5" id="KW-0949">S-adenosyl-L-methionine</keyword>
<organism evidence="8 9">
    <name type="scientific">Sessilibacter corallicola</name>
    <dbReference type="NCBI Taxonomy" id="2904075"/>
    <lineage>
        <taxon>Bacteria</taxon>
        <taxon>Pseudomonadati</taxon>
        <taxon>Pseudomonadota</taxon>
        <taxon>Gammaproteobacteria</taxon>
        <taxon>Cellvibrionales</taxon>
        <taxon>Cellvibrionaceae</taxon>
        <taxon>Sessilibacter</taxon>
    </lineage>
</organism>
<feature type="binding site" evidence="5">
    <location>
        <position position="225"/>
    </location>
    <ligand>
        <name>S-adenosyl-L-methionine</name>
        <dbReference type="ChEBI" id="CHEBI:59789"/>
    </ligand>
</feature>
<proteinExistence type="inferred from homology"/>
<evidence type="ECO:0000256" key="1">
    <source>
        <dbReference type="ARBA" id="ARBA00022603"/>
    </source>
</evidence>
<dbReference type="NCBIfam" id="TIGR02143">
    <property type="entry name" value="trmA_only"/>
    <property type="match status" value="1"/>
</dbReference>
<dbReference type="PANTHER" id="PTHR47790">
    <property type="entry name" value="TRNA/TMRNA (URACIL-C(5))-METHYLTRANSFERASE"/>
    <property type="match status" value="1"/>
</dbReference>
<evidence type="ECO:0000256" key="6">
    <source>
        <dbReference type="PROSITE-ProRule" id="PRU01024"/>
    </source>
</evidence>
<evidence type="ECO:0000313" key="9">
    <source>
        <dbReference type="Proteomes" id="UP001465153"/>
    </source>
</evidence>
<feature type="active site" description="Nucleophile" evidence="5 6">
    <location>
        <position position="326"/>
    </location>
</feature>
<dbReference type="Pfam" id="PF05958">
    <property type="entry name" value="tRNA_U5-meth_tr"/>
    <property type="match status" value="1"/>
</dbReference>
<evidence type="ECO:0000256" key="5">
    <source>
        <dbReference type="HAMAP-Rule" id="MF_01011"/>
    </source>
</evidence>
<dbReference type="HAMAP" id="MF_01011">
    <property type="entry name" value="RNA_methyltr_TrmA"/>
    <property type="match status" value="1"/>
</dbReference>
<dbReference type="InterPro" id="IPR030391">
    <property type="entry name" value="MeTrfase_TrmA_CS"/>
</dbReference>
<feature type="active site" description="Proton acceptor" evidence="5">
    <location>
        <position position="360"/>
    </location>
</feature>
<dbReference type="Gene3D" id="2.40.50.1070">
    <property type="match status" value="1"/>
</dbReference>
<dbReference type="InterPro" id="IPR030390">
    <property type="entry name" value="MeTrfase_TrmA_AS"/>
</dbReference>
<dbReference type="RefSeq" id="WP_233090355.1">
    <property type="nucleotide sequence ID" value="NZ_BAABWN010000012.1"/>
</dbReference>
<evidence type="ECO:0000256" key="3">
    <source>
        <dbReference type="ARBA" id="ARBA00022691"/>
    </source>
</evidence>
<dbReference type="InterPro" id="IPR010280">
    <property type="entry name" value="U5_MeTrfase_fam"/>
</dbReference>
<dbReference type="PROSITE" id="PS01231">
    <property type="entry name" value="TRMA_2"/>
    <property type="match status" value="1"/>
</dbReference>
<feature type="active site" evidence="7">
    <location>
        <position position="326"/>
    </location>
</feature>
<keyword evidence="9" id="KW-1185">Reference proteome</keyword>
<gene>
    <name evidence="5 8" type="primary">trmA</name>
    <name evidence="8" type="ORF">NBRC116591_32370</name>
</gene>
<comment type="function">
    <text evidence="5">Dual-specificity methyltransferase that catalyzes the formation of 5-methyluridine at position 54 (m5U54) in all tRNAs, and that of position 341 (m5U341) in tmRNA (transfer-mRNA).</text>
</comment>
<name>A0ABQ0ACQ3_9GAMM</name>
<dbReference type="Proteomes" id="UP001465153">
    <property type="component" value="Unassembled WGS sequence"/>
</dbReference>
<protein>
    <recommendedName>
        <fullName evidence="5">tRNA/tmRNA (uracil-C(5))-methyltransferase</fullName>
        <ecNumber evidence="5">2.1.1.35</ecNumber>
    </recommendedName>
    <alternativeName>
        <fullName evidence="5">tRNA (uracil(54)-C(5))-methyltransferase</fullName>
    </alternativeName>
    <alternativeName>
        <fullName evidence="5">tRNA(m5U54)-methyltransferase</fullName>
        <shortName evidence="5">RUMT</shortName>
    </alternativeName>
    <alternativeName>
        <fullName evidence="5">tmRNA (uracil(341)-C(5))-methyltransferase</fullName>
    </alternativeName>
</protein>
<keyword evidence="4 5" id="KW-0819">tRNA processing</keyword>
<feature type="binding site" evidence="5 6">
    <location>
        <position position="301"/>
    </location>
    <ligand>
        <name>S-adenosyl-L-methionine</name>
        <dbReference type="ChEBI" id="CHEBI:59789"/>
    </ligand>
</feature>
<reference evidence="8 9" key="1">
    <citation type="submission" date="2024-04" db="EMBL/GenBank/DDBJ databases">
        <title>Draft genome sequence of Sessilibacter corallicola NBRC 116591.</title>
        <authorList>
            <person name="Miyakawa T."/>
            <person name="Kusuya Y."/>
            <person name="Miura T."/>
        </authorList>
    </citation>
    <scope>NUCLEOTIDE SEQUENCE [LARGE SCALE GENOMIC DNA]</scope>
    <source>
        <strain evidence="8 9">KU-00831-HH</strain>
    </source>
</reference>
<dbReference type="SUPFAM" id="SSF53335">
    <property type="entry name" value="S-adenosyl-L-methionine-dependent methyltransferases"/>
    <property type="match status" value="1"/>
</dbReference>
<dbReference type="InterPro" id="IPR029063">
    <property type="entry name" value="SAM-dependent_MTases_sf"/>
</dbReference>
<evidence type="ECO:0000313" key="8">
    <source>
        <dbReference type="EMBL" id="GAA6169426.1"/>
    </source>
</evidence>